<keyword evidence="1" id="KW-0812">Transmembrane</keyword>
<dbReference type="EMBL" id="LVHG01000040">
    <property type="protein sequence ID" value="OAK64216.1"/>
    <property type="molecule type" value="Genomic_DNA"/>
</dbReference>
<keyword evidence="1" id="KW-0472">Membrane</keyword>
<gene>
    <name evidence="2" type="ORF">A3K87_01230</name>
</gene>
<keyword evidence="1" id="KW-1133">Transmembrane helix</keyword>
<reference evidence="2 3" key="1">
    <citation type="submission" date="2016-03" db="EMBL/GenBank/DDBJ databases">
        <title>Genome sequence of Variovorax paradoxus KB5.</title>
        <authorList>
            <person name="Jeong H."/>
            <person name="Hong C.E."/>
            <person name="Jo S.H."/>
            <person name="Park J.M."/>
        </authorList>
    </citation>
    <scope>NUCLEOTIDE SEQUENCE [LARGE SCALE GENOMIC DNA]</scope>
    <source>
        <strain evidence="2 3">KB5</strain>
    </source>
</reference>
<name>A0AA91IBV4_VARPD</name>
<protein>
    <recommendedName>
        <fullName evidence="4">ATP-binding protein</fullName>
    </recommendedName>
</protein>
<organism evidence="2 3">
    <name type="scientific">Variovorax paradoxus</name>
    <dbReference type="NCBI Taxonomy" id="34073"/>
    <lineage>
        <taxon>Bacteria</taxon>
        <taxon>Pseudomonadati</taxon>
        <taxon>Pseudomonadota</taxon>
        <taxon>Betaproteobacteria</taxon>
        <taxon>Burkholderiales</taxon>
        <taxon>Comamonadaceae</taxon>
        <taxon>Variovorax</taxon>
    </lineage>
</organism>
<evidence type="ECO:0000256" key="1">
    <source>
        <dbReference type="SAM" id="Phobius"/>
    </source>
</evidence>
<dbReference type="AlphaFoldDB" id="A0AA91IBV4"/>
<evidence type="ECO:0000313" key="3">
    <source>
        <dbReference type="Proteomes" id="UP000077852"/>
    </source>
</evidence>
<comment type="caution">
    <text evidence="2">The sequence shown here is derived from an EMBL/GenBank/DDBJ whole genome shotgun (WGS) entry which is preliminary data.</text>
</comment>
<feature type="transmembrane region" description="Helical" evidence="1">
    <location>
        <begin position="6"/>
        <end position="31"/>
    </location>
</feature>
<evidence type="ECO:0008006" key="4">
    <source>
        <dbReference type="Google" id="ProtNLM"/>
    </source>
</evidence>
<proteinExistence type="predicted"/>
<accession>A0AA91IBV4</accession>
<evidence type="ECO:0000313" key="2">
    <source>
        <dbReference type="EMBL" id="OAK64216.1"/>
    </source>
</evidence>
<sequence length="199" mass="21222">MQTGHLGTIIAGVILLGLGGVLCMMGSLFVANLRQGARARELAAQSMQDMRQRLGASRVQDLRPLLDAASGHTARETIRVDIQLPQEAVPVLAIGSELGELFAKVTAYAASVMRADATLQVCARADGKHAVIHWRDLDAADARPPLARFFDRTHAAIVRASADACERIASHHGGRIYSAPHASGVLGLTLRLPLLQPRA</sequence>
<dbReference type="Proteomes" id="UP000077852">
    <property type="component" value="Unassembled WGS sequence"/>
</dbReference>